<gene>
    <name evidence="4" type="ORF">GUITHDRAFT_43393</name>
</gene>
<reference evidence="5" key="3">
    <citation type="submission" date="2015-06" db="UniProtKB">
        <authorList>
            <consortium name="EnsemblProtists"/>
        </authorList>
    </citation>
    <scope>IDENTIFICATION</scope>
</reference>
<dbReference type="STRING" id="905079.L1JIR3"/>
<dbReference type="AlphaFoldDB" id="L1JIR3"/>
<evidence type="ECO:0000313" key="4">
    <source>
        <dbReference type="EMBL" id="EKX47985.1"/>
    </source>
</evidence>
<evidence type="ECO:0000256" key="1">
    <source>
        <dbReference type="ARBA" id="ARBA00023015"/>
    </source>
</evidence>
<proteinExistence type="predicted"/>
<dbReference type="HOGENOM" id="CLU_020840_9_1_1"/>
<dbReference type="Gene3D" id="2.170.270.10">
    <property type="entry name" value="SET domain"/>
    <property type="match status" value="1"/>
</dbReference>
<dbReference type="PANTHER" id="PTHR45747">
    <property type="entry name" value="HISTONE-LYSINE N-METHYLTRANSFERASE E(Z)"/>
    <property type="match status" value="1"/>
</dbReference>
<dbReference type="GO" id="GO:0031507">
    <property type="term" value="P:heterochromatin formation"/>
    <property type="evidence" value="ECO:0007669"/>
    <property type="project" value="TreeGrafter"/>
</dbReference>
<organism evidence="4">
    <name type="scientific">Guillardia theta (strain CCMP2712)</name>
    <name type="common">Cryptophyte</name>
    <dbReference type="NCBI Taxonomy" id="905079"/>
    <lineage>
        <taxon>Eukaryota</taxon>
        <taxon>Cryptophyceae</taxon>
        <taxon>Pyrenomonadales</taxon>
        <taxon>Geminigeraceae</taxon>
        <taxon>Guillardia</taxon>
    </lineage>
</organism>
<dbReference type="PaxDb" id="55529-EKX47985"/>
<feature type="domain" description="SET" evidence="3">
    <location>
        <begin position="1"/>
        <end position="105"/>
    </location>
</feature>
<reference evidence="6" key="2">
    <citation type="submission" date="2012-11" db="EMBL/GenBank/DDBJ databases">
        <authorList>
            <person name="Kuo A."/>
            <person name="Curtis B.A."/>
            <person name="Tanifuji G."/>
            <person name="Burki F."/>
            <person name="Gruber A."/>
            <person name="Irimia M."/>
            <person name="Maruyama S."/>
            <person name="Arias M.C."/>
            <person name="Ball S.G."/>
            <person name="Gile G.H."/>
            <person name="Hirakawa Y."/>
            <person name="Hopkins J.F."/>
            <person name="Rensing S.A."/>
            <person name="Schmutz J."/>
            <person name="Symeonidi A."/>
            <person name="Elias M."/>
            <person name="Eveleigh R.J."/>
            <person name="Herman E.K."/>
            <person name="Klute M.J."/>
            <person name="Nakayama T."/>
            <person name="Obornik M."/>
            <person name="Reyes-Prieto A."/>
            <person name="Armbrust E.V."/>
            <person name="Aves S.J."/>
            <person name="Beiko R.G."/>
            <person name="Coutinho P."/>
            <person name="Dacks J.B."/>
            <person name="Durnford D.G."/>
            <person name="Fast N.M."/>
            <person name="Green B.R."/>
            <person name="Grisdale C."/>
            <person name="Hempe F."/>
            <person name="Henrissat B."/>
            <person name="Hoppner M.P."/>
            <person name="Ishida K.-I."/>
            <person name="Kim E."/>
            <person name="Koreny L."/>
            <person name="Kroth P.G."/>
            <person name="Liu Y."/>
            <person name="Malik S.-B."/>
            <person name="Maier U.G."/>
            <person name="McRose D."/>
            <person name="Mock T."/>
            <person name="Neilson J.A."/>
            <person name="Onodera N.T."/>
            <person name="Poole A.M."/>
            <person name="Pritham E.J."/>
            <person name="Richards T.A."/>
            <person name="Rocap G."/>
            <person name="Roy S.W."/>
            <person name="Sarai C."/>
            <person name="Schaack S."/>
            <person name="Shirato S."/>
            <person name="Slamovits C.H."/>
            <person name="Spencer D.F."/>
            <person name="Suzuki S."/>
            <person name="Worden A.Z."/>
            <person name="Zauner S."/>
            <person name="Barry K."/>
            <person name="Bell C."/>
            <person name="Bharti A.K."/>
            <person name="Crow J.A."/>
            <person name="Grimwood J."/>
            <person name="Kramer R."/>
            <person name="Lindquist E."/>
            <person name="Lucas S."/>
            <person name="Salamov A."/>
            <person name="McFadden G.I."/>
            <person name="Lane C.E."/>
            <person name="Keeling P.J."/>
            <person name="Gray M.W."/>
            <person name="Grigoriev I.V."/>
            <person name="Archibald J.M."/>
        </authorList>
    </citation>
    <scope>NUCLEOTIDE SEQUENCE</scope>
    <source>
        <strain evidence="6">CCMP2712</strain>
    </source>
</reference>
<dbReference type="GO" id="GO:0003682">
    <property type="term" value="F:chromatin binding"/>
    <property type="evidence" value="ECO:0007669"/>
    <property type="project" value="TreeGrafter"/>
</dbReference>
<dbReference type="InterPro" id="IPR001214">
    <property type="entry name" value="SET_dom"/>
</dbReference>
<feature type="non-terminal residue" evidence="4">
    <location>
        <position position="1"/>
    </location>
</feature>
<dbReference type="EMBL" id="JH992987">
    <property type="protein sequence ID" value="EKX47985.1"/>
    <property type="molecule type" value="Genomic_DNA"/>
</dbReference>
<dbReference type="RefSeq" id="XP_005834965.1">
    <property type="nucleotide sequence ID" value="XM_005834908.1"/>
</dbReference>
<evidence type="ECO:0000313" key="5">
    <source>
        <dbReference type="EnsemblProtists" id="EKX47985"/>
    </source>
</evidence>
<dbReference type="GO" id="GO:0005634">
    <property type="term" value="C:nucleus"/>
    <property type="evidence" value="ECO:0007669"/>
    <property type="project" value="TreeGrafter"/>
</dbReference>
<dbReference type="EnsemblProtists" id="EKX47985">
    <property type="protein sequence ID" value="EKX47985"/>
    <property type="gene ID" value="GUITHDRAFT_43393"/>
</dbReference>
<dbReference type="PROSITE" id="PS50280">
    <property type="entry name" value="SET"/>
    <property type="match status" value="1"/>
</dbReference>
<dbReference type="OrthoDB" id="6141102at2759"/>
<dbReference type="Proteomes" id="UP000011087">
    <property type="component" value="Unassembled WGS sequence"/>
</dbReference>
<dbReference type="SMART" id="SM00317">
    <property type="entry name" value="SET"/>
    <property type="match status" value="1"/>
</dbReference>
<dbReference type="OMA" id="IFTCKNV"/>
<evidence type="ECO:0000259" key="3">
    <source>
        <dbReference type="PROSITE" id="PS50280"/>
    </source>
</evidence>
<feature type="non-terminal residue" evidence="4">
    <location>
        <position position="106"/>
    </location>
</feature>
<dbReference type="GeneID" id="17304756"/>
<dbReference type="SUPFAM" id="SSF82199">
    <property type="entry name" value="SET domain"/>
    <property type="match status" value="1"/>
</dbReference>
<sequence>GWGVFVRDAVEKNEFIQEYTGEQMSQEEADRRGKIYDKRNSSYIFNLNNQTVLDAMRKGNKTRFANHSNSPNCFAKILLVRGDHRIGIFAKRRVEAGDELFYDYHH</sequence>
<keyword evidence="2" id="KW-0804">Transcription</keyword>
<reference evidence="4 6" key="1">
    <citation type="journal article" date="2012" name="Nature">
        <title>Algal genomes reveal evolutionary mosaicism and the fate of nucleomorphs.</title>
        <authorList>
            <consortium name="DOE Joint Genome Institute"/>
            <person name="Curtis B.A."/>
            <person name="Tanifuji G."/>
            <person name="Burki F."/>
            <person name="Gruber A."/>
            <person name="Irimia M."/>
            <person name="Maruyama S."/>
            <person name="Arias M.C."/>
            <person name="Ball S.G."/>
            <person name="Gile G.H."/>
            <person name="Hirakawa Y."/>
            <person name="Hopkins J.F."/>
            <person name="Kuo A."/>
            <person name="Rensing S.A."/>
            <person name="Schmutz J."/>
            <person name="Symeonidi A."/>
            <person name="Elias M."/>
            <person name="Eveleigh R.J."/>
            <person name="Herman E.K."/>
            <person name="Klute M.J."/>
            <person name="Nakayama T."/>
            <person name="Obornik M."/>
            <person name="Reyes-Prieto A."/>
            <person name="Armbrust E.V."/>
            <person name="Aves S.J."/>
            <person name="Beiko R.G."/>
            <person name="Coutinho P."/>
            <person name="Dacks J.B."/>
            <person name="Durnford D.G."/>
            <person name="Fast N.M."/>
            <person name="Green B.R."/>
            <person name="Grisdale C.J."/>
            <person name="Hempel F."/>
            <person name="Henrissat B."/>
            <person name="Hoppner M.P."/>
            <person name="Ishida K."/>
            <person name="Kim E."/>
            <person name="Koreny L."/>
            <person name="Kroth P.G."/>
            <person name="Liu Y."/>
            <person name="Malik S.B."/>
            <person name="Maier U.G."/>
            <person name="McRose D."/>
            <person name="Mock T."/>
            <person name="Neilson J.A."/>
            <person name="Onodera N.T."/>
            <person name="Poole A.M."/>
            <person name="Pritham E.J."/>
            <person name="Richards T.A."/>
            <person name="Rocap G."/>
            <person name="Roy S.W."/>
            <person name="Sarai C."/>
            <person name="Schaack S."/>
            <person name="Shirato S."/>
            <person name="Slamovits C.H."/>
            <person name="Spencer D.F."/>
            <person name="Suzuki S."/>
            <person name="Worden A.Z."/>
            <person name="Zauner S."/>
            <person name="Barry K."/>
            <person name="Bell C."/>
            <person name="Bharti A.K."/>
            <person name="Crow J.A."/>
            <person name="Grimwood J."/>
            <person name="Kramer R."/>
            <person name="Lindquist E."/>
            <person name="Lucas S."/>
            <person name="Salamov A."/>
            <person name="McFadden G.I."/>
            <person name="Lane C.E."/>
            <person name="Keeling P.J."/>
            <person name="Gray M.W."/>
            <person name="Grigoriev I.V."/>
            <person name="Archibald J.M."/>
        </authorList>
    </citation>
    <scope>NUCLEOTIDE SEQUENCE</scope>
    <source>
        <strain evidence="4 6">CCMP2712</strain>
    </source>
</reference>
<protein>
    <recommendedName>
        <fullName evidence="3">SET domain-containing protein</fullName>
    </recommendedName>
</protein>
<name>L1JIR3_GUITC</name>
<dbReference type="eggNOG" id="KOG1079">
    <property type="taxonomic scope" value="Eukaryota"/>
</dbReference>
<dbReference type="InterPro" id="IPR046341">
    <property type="entry name" value="SET_dom_sf"/>
</dbReference>
<dbReference type="CDD" id="cd10519">
    <property type="entry name" value="SET_EZH"/>
    <property type="match status" value="1"/>
</dbReference>
<dbReference type="InterPro" id="IPR045318">
    <property type="entry name" value="EZH1/2-like"/>
</dbReference>
<accession>L1JIR3</accession>
<dbReference type="KEGG" id="gtt:GUITHDRAFT_43393"/>
<keyword evidence="6" id="KW-1185">Reference proteome</keyword>
<dbReference type="Pfam" id="PF00856">
    <property type="entry name" value="SET"/>
    <property type="match status" value="1"/>
</dbReference>
<keyword evidence="1" id="KW-0805">Transcription regulation</keyword>
<dbReference type="GO" id="GO:0046976">
    <property type="term" value="F:histone H3K27 methyltransferase activity"/>
    <property type="evidence" value="ECO:0007669"/>
    <property type="project" value="TreeGrafter"/>
</dbReference>
<evidence type="ECO:0000256" key="2">
    <source>
        <dbReference type="ARBA" id="ARBA00023163"/>
    </source>
</evidence>
<dbReference type="PANTHER" id="PTHR45747:SF4">
    <property type="entry name" value="HISTONE-LYSINE N-METHYLTRANSFERASE E(Z)"/>
    <property type="match status" value="1"/>
</dbReference>
<evidence type="ECO:0000313" key="6">
    <source>
        <dbReference type="Proteomes" id="UP000011087"/>
    </source>
</evidence>